<organism evidence="2 3">
    <name type="scientific">Pacificimonas flava</name>
    <dbReference type="NCBI Taxonomy" id="1234595"/>
    <lineage>
        <taxon>Bacteria</taxon>
        <taxon>Pseudomonadati</taxon>
        <taxon>Pseudomonadota</taxon>
        <taxon>Alphaproteobacteria</taxon>
        <taxon>Sphingomonadales</taxon>
        <taxon>Sphingosinicellaceae</taxon>
        <taxon>Pacificimonas</taxon>
    </lineage>
</organism>
<sequence>MSFDQKPARVRVYSSGVPAANQGDSTAVAVAGEPAAPAAGKKGFGLLGAALFLAGSGLGGAAFVYLVHMGLLP</sequence>
<dbReference type="Proteomes" id="UP000198462">
    <property type="component" value="Unassembled WGS sequence"/>
</dbReference>
<dbReference type="RefSeq" id="WP_088712330.1">
    <property type="nucleotide sequence ID" value="NZ_NFZT01000001.1"/>
</dbReference>
<protein>
    <submittedName>
        <fullName evidence="2">Uncharacterized protein</fullName>
    </submittedName>
</protein>
<keyword evidence="1" id="KW-0812">Transmembrane</keyword>
<comment type="caution">
    <text evidence="2">The sequence shown here is derived from an EMBL/GenBank/DDBJ whole genome shotgun (WGS) entry which is preliminary data.</text>
</comment>
<evidence type="ECO:0000313" key="3">
    <source>
        <dbReference type="Proteomes" id="UP000198462"/>
    </source>
</evidence>
<reference evidence="3" key="1">
    <citation type="submission" date="2017-05" db="EMBL/GenBank/DDBJ databases">
        <authorList>
            <person name="Lin X."/>
        </authorList>
    </citation>
    <scope>NUCLEOTIDE SEQUENCE [LARGE SCALE GENOMIC DNA]</scope>
    <source>
        <strain evidence="3">JLT2012</strain>
    </source>
</reference>
<evidence type="ECO:0000256" key="1">
    <source>
        <dbReference type="SAM" id="Phobius"/>
    </source>
</evidence>
<keyword evidence="3" id="KW-1185">Reference proteome</keyword>
<keyword evidence="1" id="KW-1133">Transmembrane helix</keyword>
<dbReference type="AlphaFoldDB" id="A0A219B5D6"/>
<feature type="transmembrane region" description="Helical" evidence="1">
    <location>
        <begin position="44"/>
        <end position="67"/>
    </location>
</feature>
<proteinExistence type="predicted"/>
<accession>A0A219B5D6</accession>
<evidence type="ECO:0000313" key="2">
    <source>
        <dbReference type="EMBL" id="OWV33557.1"/>
    </source>
</evidence>
<dbReference type="EMBL" id="NFZT01000001">
    <property type="protein sequence ID" value="OWV33557.1"/>
    <property type="molecule type" value="Genomic_DNA"/>
</dbReference>
<gene>
    <name evidence="2" type="ORF">B5C34_08835</name>
</gene>
<keyword evidence="1" id="KW-0472">Membrane</keyword>
<name>A0A219B5D6_9SPHN</name>